<dbReference type="Gene3D" id="3.90.580.10">
    <property type="entry name" value="Zinc finger, CHC2-type domain"/>
    <property type="match status" value="1"/>
</dbReference>
<proteinExistence type="predicted"/>
<feature type="region of interest" description="Disordered" evidence="1">
    <location>
        <begin position="104"/>
        <end position="129"/>
    </location>
</feature>
<dbReference type="Pfam" id="PF01807">
    <property type="entry name" value="Zn_ribbon_DnaG"/>
    <property type="match status" value="1"/>
</dbReference>
<name>A0ABY6NWG9_9NOCA</name>
<dbReference type="SUPFAM" id="SSF57783">
    <property type="entry name" value="Zinc beta-ribbon"/>
    <property type="match status" value="1"/>
</dbReference>
<evidence type="ECO:0000313" key="3">
    <source>
        <dbReference type="EMBL" id="UZJ23740.1"/>
    </source>
</evidence>
<dbReference type="SMART" id="SM00400">
    <property type="entry name" value="ZnF_CHCC"/>
    <property type="match status" value="1"/>
</dbReference>
<organism evidence="3 4">
    <name type="scientific">Rhodococcus antarcticus</name>
    <dbReference type="NCBI Taxonomy" id="2987751"/>
    <lineage>
        <taxon>Bacteria</taxon>
        <taxon>Bacillati</taxon>
        <taxon>Actinomycetota</taxon>
        <taxon>Actinomycetes</taxon>
        <taxon>Mycobacteriales</taxon>
        <taxon>Nocardiaceae</taxon>
        <taxon>Rhodococcus</taxon>
    </lineage>
</organism>
<gene>
    <name evidence="3" type="ORF">RHODO2019_11035</name>
</gene>
<dbReference type="InterPro" id="IPR002694">
    <property type="entry name" value="Znf_CHC2"/>
</dbReference>
<sequence length="129" mass="13878">MSEEERPDLGALLDHYDVQRTDRAVQMVQCPLHEDRTPSCSVHLEKGLWNCKSCGEGGDPYTLIELKEETNFVGARTIAATLGLATGVDGGGGVELSGSAYASRRRVSARKGSGPRDGGYVPAWKRGRS</sequence>
<dbReference type="RefSeq" id="WP_265381848.1">
    <property type="nucleotide sequence ID" value="NZ_CP110615.1"/>
</dbReference>
<feature type="domain" description="Zinc finger CHC2-type" evidence="2">
    <location>
        <begin position="30"/>
        <end position="80"/>
    </location>
</feature>
<reference evidence="3" key="1">
    <citation type="submission" date="2022-10" db="EMBL/GenBank/DDBJ databases">
        <title>Rhodococcus sp.75.</title>
        <authorList>
            <person name="Sun M."/>
        </authorList>
    </citation>
    <scope>NUCLEOTIDE SEQUENCE</scope>
    <source>
        <strain evidence="3">75</strain>
    </source>
</reference>
<keyword evidence="4" id="KW-1185">Reference proteome</keyword>
<protein>
    <submittedName>
        <fullName evidence="3">CHC2 zinc finger domain-containing protein</fullName>
    </submittedName>
</protein>
<evidence type="ECO:0000313" key="4">
    <source>
        <dbReference type="Proteomes" id="UP001164965"/>
    </source>
</evidence>
<dbReference type="Proteomes" id="UP001164965">
    <property type="component" value="Chromosome"/>
</dbReference>
<dbReference type="InterPro" id="IPR036977">
    <property type="entry name" value="DNA_primase_Znf_CHC2"/>
</dbReference>
<accession>A0ABY6NWG9</accession>
<dbReference type="EMBL" id="CP110615">
    <property type="protein sequence ID" value="UZJ23740.1"/>
    <property type="molecule type" value="Genomic_DNA"/>
</dbReference>
<evidence type="ECO:0000259" key="2">
    <source>
        <dbReference type="SMART" id="SM00400"/>
    </source>
</evidence>
<evidence type="ECO:0000256" key="1">
    <source>
        <dbReference type="SAM" id="MobiDB-lite"/>
    </source>
</evidence>